<dbReference type="Proteomes" id="UP000317078">
    <property type="component" value="Unassembled WGS sequence"/>
</dbReference>
<accession>A0A502EGU1</accession>
<feature type="non-terminal residue" evidence="2">
    <location>
        <position position="1"/>
    </location>
</feature>
<evidence type="ECO:0000313" key="2">
    <source>
        <dbReference type="EMBL" id="TPG36259.1"/>
    </source>
</evidence>
<proteinExistence type="predicted"/>
<dbReference type="SUPFAM" id="SSF51735">
    <property type="entry name" value="NAD(P)-binding Rossmann-fold domains"/>
    <property type="match status" value="1"/>
</dbReference>
<comment type="caution">
    <text evidence="2">The sequence shown here is derived from an EMBL/GenBank/DDBJ whole genome shotgun (WGS) entry which is preliminary data.</text>
</comment>
<sequence length="126" mass="14117">TRGVPGETYAIGGRAERTNLAVVHAICDALDRLRPSSGPAPRPRRDLVAFVPDRPGHDRRYAIDPTKAERELGWRASVTFEEGIERTVAWYLANEAWWRPLRDRYDGQRLGLLPTSTHSAPSQEAA</sequence>
<dbReference type="EMBL" id="RCZP01000098">
    <property type="protein sequence ID" value="TPG36259.1"/>
    <property type="molecule type" value="Genomic_DNA"/>
</dbReference>
<dbReference type="PANTHER" id="PTHR43000">
    <property type="entry name" value="DTDP-D-GLUCOSE 4,6-DEHYDRATASE-RELATED"/>
    <property type="match status" value="1"/>
</dbReference>
<evidence type="ECO:0000313" key="3">
    <source>
        <dbReference type="Proteomes" id="UP000317078"/>
    </source>
</evidence>
<dbReference type="Gene3D" id="3.90.25.10">
    <property type="entry name" value="UDP-galactose 4-epimerase, domain 1"/>
    <property type="match status" value="1"/>
</dbReference>
<evidence type="ECO:0000259" key="1">
    <source>
        <dbReference type="Pfam" id="PF16363"/>
    </source>
</evidence>
<name>A0A502EGU1_9PROT</name>
<organism evidence="2 3">
    <name type="scientific">Muricoccus nepalensis</name>
    <dbReference type="NCBI Taxonomy" id="1854500"/>
    <lineage>
        <taxon>Bacteria</taxon>
        <taxon>Pseudomonadati</taxon>
        <taxon>Pseudomonadota</taxon>
        <taxon>Alphaproteobacteria</taxon>
        <taxon>Acetobacterales</taxon>
        <taxon>Roseomonadaceae</taxon>
        <taxon>Muricoccus</taxon>
    </lineage>
</organism>
<feature type="domain" description="NAD(P)-binding" evidence="1">
    <location>
        <begin position="6"/>
        <end position="87"/>
    </location>
</feature>
<dbReference type="RefSeq" id="WP_194152383.1">
    <property type="nucleotide sequence ID" value="NZ_RCZP01000098.1"/>
</dbReference>
<protein>
    <recommendedName>
        <fullName evidence="1">NAD(P)-binding domain-containing protein</fullName>
    </recommendedName>
</protein>
<keyword evidence="3" id="KW-1185">Reference proteome</keyword>
<dbReference type="Pfam" id="PF16363">
    <property type="entry name" value="GDP_Man_Dehyd"/>
    <property type="match status" value="1"/>
</dbReference>
<dbReference type="InterPro" id="IPR036291">
    <property type="entry name" value="NAD(P)-bd_dom_sf"/>
</dbReference>
<dbReference type="AlphaFoldDB" id="A0A502EGU1"/>
<gene>
    <name evidence="2" type="ORF">EAH89_30275</name>
</gene>
<dbReference type="Gene3D" id="3.40.50.720">
    <property type="entry name" value="NAD(P)-binding Rossmann-like Domain"/>
    <property type="match status" value="1"/>
</dbReference>
<dbReference type="InterPro" id="IPR016040">
    <property type="entry name" value="NAD(P)-bd_dom"/>
</dbReference>
<reference evidence="2 3" key="1">
    <citation type="journal article" date="2019" name="Environ. Microbiol.">
        <title>Species interactions and distinct microbial communities in high Arctic permafrost affected cryosols are associated with the CH4 and CO2 gas fluxes.</title>
        <authorList>
            <person name="Altshuler I."/>
            <person name="Hamel J."/>
            <person name="Turney S."/>
            <person name="Magnuson E."/>
            <person name="Levesque R."/>
            <person name="Greer C."/>
            <person name="Whyte L.G."/>
        </authorList>
    </citation>
    <scope>NUCLEOTIDE SEQUENCE [LARGE SCALE GENOMIC DNA]</scope>
    <source>
        <strain evidence="2 3">S9.3B</strain>
    </source>
</reference>